<evidence type="ECO:0000313" key="2">
    <source>
        <dbReference type="Proteomes" id="UP001345963"/>
    </source>
</evidence>
<accession>A0ABU7B0S9</accession>
<gene>
    <name evidence="1" type="ORF">ATANTOWER_028319</name>
</gene>
<evidence type="ECO:0000313" key="1">
    <source>
        <dbReference type="EMBL" id="MED6243848.1"/>
    </source>
</evidence>
<dbReference type="EMBL" id="JAHUTI010036597">
    <property type="protein sequence ID" value="MED6243848.1"/>
    <property type="molecule type" value="Genomic_DNA"/>
</dbReference>
<comment type="caution">
    <text evidence="1">The sequence shown here is derived from an EMBL/GenBank/DDBJ whole genome shotgun (WGS) entry which is preliminary data.</text>
</comment>
<sequence>MSLRLFPTHVSFCVKAIGLQTFEIIFLHCLDFNSYNFLWNFSHCTIQLFCYRRNPWIKCDHSPVFSVSTPGCLDKCFPDTFKWCLDPHGIRVWEISIDEFLVFS</sequence>
<organism evidence="1 2">
    <name type="scientific">Ataeniobius toweri</name>
    <dbReference type="NCBI Taxonomy" id="208326"/>
    <lineage>
        <taxon>Eukaryota</taxon>
        <taxon>Metazoa</taxon>
        <taxon>Chordata</taxon>
        <taxon>Craniata</taxon>
        <taxon>Vertebrata</taxon>
        <taxon>Euteleostomi</taxon>
        <taxon>Actinopterygii</taxon>
        <taxon>Neopterygii</taxon>
        <taxon>Teleostei</taxon>
        <taxon>Neoteleostei</taxon>
        <taxon>Acanthomorphata</taxon>
        <taxon>Ovalentaria</taxon>
        <taxon>Atherinomorphae</taxon>
        <taxon>Cyprinodontiformes</taxon>
        <taxon>Goodeidae</taxon>
        <taxon>Ataeniobius</taxon>
    </lineage>
</organism>
<proteinExistence type="predicted"/>
<protein>
    <submittedName>
        <fullName evidence="1">Uncharacterized protein</fullName>
    </submittedName>
</protein>
<reference evidence="1 2" key="1">
    <citation type="submission" date="2021-07" db="EMBL/GenBank/DDBJ databases">
        <authorList>
            <person name="Palmer J.M."/>
        </authorList>
    </citation>
    <scope>NUCLEOTIDE SEQUENCE [LARGE SCALE GENOMIC DNA]</scope>
    <source>
        <strain evidence="1 2">AT_MEX2019</strain>
        <tissue evidence="1">Muscle</tissue>
    </source>
</reference>
<dbReference type="Proteomes" id="UP001345963">
    <property type="component" value="Unassembled WGS sequence"/>
</dbReference>
<name>A0ABU7B0S9_9TELE</name>
<keyword evidence="2" id="KW-1185">Reference proteome</keyword>